<dbReference type="CDD" id="cd15489">
    <property type="entry name" value="PHD_SF"/>
    <property type="match status" value="1"/>
</dbReference>
<sequence>KPVLVSYSFSTDDSDLELDITVKEQCRDMLLSSIQVDTVADTKRDPRPSLYDNSLPSTSGLQQNIVYSSSESDLDLNLNESFIKDNYMPKLRVSDLYTSSSFDDSDLEQKGEITPKKQLQQNKSTIKTKSQLKSHETKSSDDDEPLINLIKDKKESFHAFLPTPNYATIKSTRPRQKAINYKGQRIVKDLFKTEDKENKMKQVTSKKKGKSTIKKDQRKKTKNKNDSVKRLKRIGQKQNSKRSRIEKKKSKGEEKEWYCHACGKCKMEDMRQCTECQKWYHETCVGLTKKDLVFICPDCD</sequence>
<feature type="non-terminal residue" evidence="6">
    <location>
        <position position="1"/>
    </location>
</feature>
<dbReference type="EMBL" id="GDQN01009110">
    <property type="protein sequence ID" value="JAT81944.1"/>
    <property type="molecule type" value="Transcribed_RNA"/>
</dbReference>
<evidence type="ECO:0000256" key="4">
    <source>
        <dbReference type="SAM" id="MobiDB-lite"/>
    </source>
</evidence>
<dbReference type="InterPro" id="IPR013083">
    <property type="entry name" value="Znf_RING/FYVE/PHD"/>
</dbReference>
<keyword evidence="3" id="KW-0862">Zinc</keyword>
<feature type="compositionally biased region" description="Basic residues" evidence="4">
    <location>
        <begin position="204"/>
        <end position="222"/>
    </location>
</feature>
<evidence type="ECO:0000256" key="1">
    <source>
        <dbReference type="ARBA" id="ARBA00022723"/>
    </source>
</evidence>
<evidence type="ECO:0000256" key="3">
    <source>
        <dbReference type="ARBA" id="ARBA00022833"/>
    </source>
</evidence>
<feature type="compositionally biased region" description="Polar residues" evidence="4">
    <location>
        <begin position="119"/>
        <end position="131"/>
    </location>
</feature>
<dbReference type="InterPro" id="IPR001965">
    <property type="entry name" value="Znf_PHD"/>
</dbReference>
<evidence type="ECO:0000256" key="2">
    <source>
        <dbReference type="ARBA" id="ARBA00022771"/>
    </source>
</evidence>
<dbReference type="AlphaFoldDB" id="A0A1E1W4Q8"/>
<gene>
    <name evidence="6" type="ORF">g.13036</name>
</gene>
<reference evidence="6" key="1">
    <citation type="submission" date="2015-09" db="EMBL/GenBank/DDBJ databases">
        <title>De novo assembly of Pectinophora gossypiella (Pink Bollworm) gut transcriptome.</title>
        <authorList>
            <person name="Tassone E.E."/>
        </authorList>
    </citation>
    <scope>NUCLEOTIDE SEQUENCE</scope>
</reference>
<evidence type="ECO:0000313" key="6">
    <source>
        <dbReference type="EMBL" id="JAT81944.1"/>
    </source>
</evidence>
<dbReference type="SMART" id="SM00249">
    <property type="entry name" value="PHD"/>
    <property type="match status" value="1"/>
</dbReference>
<keyword evidence="2" id="KW-0863">Zinc-finger</keyword>
<feature type="region of interest" description="Disordered" evidence="4">
    <location>
        <begin position="197"/>
        <end position="227"/>
    </location>
</feature>
<dbReference type="Gene3D" id="3.30.40.10">
    <property type="entry name" value="Zinc/RING finger domain, C3HC4 (zinc finger)"/>
    <property type="match status" value="1"/>
</dbReference>
<feature type="region of interest" description="Disordered" evidence="4">
    <location>
        <begin position="119"/>
        <end position="145"/>
    </location>
</feature>
<proteinExistence type="predicted"/>
<evidence type="ECO:0000259" key="5">
    <source>
        <dbReference type="SMART" id="SM00249"/>
    </source>
</evidence>
<dbReference type="OrthoDB" id="8058166at2759"/>
<dbReference type="InterPro" id="IPR011011">
    <property type="entry name" value="Znf_FYVE_PHD"/>
</dbReference>
<dbReference type="SUPFAM" id="SSF57903">
    <property type="entry name" value="FYVE/PHD zinc finger"/>
    <property type="match status" value="1"/>
</dbReference>
<feature type="domain" description="Zinc finger PHD-type" evidence="5">
    <location>
        <begin position="258"/>
        <end position="300"/>
    </location>
</feature>
<keyword evidence="1" id="KW-0479">Metal-binding</keyword>
<protein>
    <recommendedName>
        <fullName evidence="5">Zinc finger PHD-type domain-containing protein</fullName>
    </recommendedName>
</protein>
<name>A0A1E1W4Q8_PECGO</name>
<organism evidence="6">
    <name type="scientific">Pectinophora gossypiella</name>
    <name type="common">Cotton pink bollworm</name>
    <name type="synonym">Depressaria gossypiella</name>
    <dbReference type="NCBI Taxonomy" id="13191"/>
    <lineage>
        <taxon>Eukaryota</taxon>
        <taxon>Metazoa</taxon>
        <taxon>Ecdysozoa</taxon>
        <taxon>Arthropoda</taxon>
        <taxon>Hexapoda</taxon>
        <taxon>Insecta</taxon>
        <taxon>Pterygota</taxon>
        <taxon>Neoptera</taxon>
        <taxon>Endopterygota</taxon>
        <taxon>Lepidoptera</taxon>
        <taxon>Glossata</taxon>
        <taxon>Ditrysia</taxon>
        <taxon>Gelechioidea</taxon>
        <taxon>Gelechiidae</taxon>
        <taxon>Apatetrinae</taxon>
        <taxon>Pectinophora</taxon>
    </lineage>
</organism>
<dbReference type="GO" id="GO:0008270">
    <property type="term" value="F:zinc ion binding"/>
    <property type="evidence" value="ECO:0007669"/>
    <property type="project" value="UniProtKB-KW"/>
</dbReference>
<accession>A0A1E1W4Q8</accession>